<gene>
    <name evidence="1" type="ORF">PU1002_02996</name>
</gene>
<evidence type="ECO:0000313" key="1">
    <source>
        <dbReference type="EMBL" id="EAS84650.1"/>
    </source>
</evidence>
<dbReference type="HOGENOM" id="CLU_3041539_0_0_5"/>
<protein>
    <submittedName>
        <fullName evidence="1">Uncharacterized protein</fullName>
    </submittedName>
</protein>
<dbReference type="AlphaFoldDB" id="Q1V278"/>
<proteinExistence type="predicted"/>
<comment type="caution">
    <text evidence="1">The sequence shown here is derived from an EMBL/GenBank/DDBJ whole genome shotgun (WGS) entry which is preliminary data.</text>
</comment>
<accession>Q1V278</accession>
<sequence>MIKEYQGSLKPTVAKPPIADAEKVTRANNKKDKNLFFNIFLLYNRIWKIKKLFG</sequence>
<evidence type="ECO:0000313" key="2">
    <source>
        <dbReference type="Proteomes" id="UP000005306"/>
    </source>
</evidence>
<name>Q1V278_PELU1</name>
<reference evidence="1 2" key="1">
    <citation type="submission" date="2006-04" db="EMBL/GenBank/DDBJ databases">
        <authorList>
            <person name="Giovannoni S.J."/>
            <person name="Cho J.-C."/>
            <person name="Ferriera S."/>
            <person name="Johnson J."/>
            <person name="Kravitz S."/>
            <person name="Halpern A."/>
            <person name="Remington K."/>
            <person name="Beeson K."/>
            <person name="Tran B."/>
            <person name="Rogers Y.-H."/>
            <person name="Friedman R."/>
            <person name="Venter J.C."/>
        </authorList>
    </citation>
    <scope>NUCLEOTIDE SEQUENCE [LARGE SCALE GENOMIC DNA]</scope>
    <source>
        <strain evidence="1 2">HTCC1002</strain>
    </source>
</reference>
<dbReference type="EMBL" id="AAPV01000001">
    <property type="protein sequence ID" value="EAS84650.1"/>
    <property type="molecule type" value="Genomic_DNA"/>
</dbReference>
<organism evidence="1 2">
    <name type="scientific">Pelagibacter ubique (strain HTCC1002)</name>
    <dbReference type="NCBI Taxonomy" id="314261"/>
    <lineage>
        <taxon>Bacteria</taxon>
        <taxon>Pseudomonadati</taxon>
        <taxon>Pseudomonadota</taxon>
        <taxon>Alphaproteobacteria</taxon>
        <taxon>Candidatus Pelagibacterales</taxon>
        <taxon>Candidatus Pelagibacteraceae</taxon>
        <taxon>Candidatus Pelagibacter</taxon>
    </lineage>
</organism>
<dbReference type="Proteomes" id="UP000005306">
    <property type="component" value="Unassembled WGS sequence"/>
</dbReference>